<feature type="domain" description="RSE1/DDB1/CPSF1 first beta-propeller" evidence="9">
    <location>
        <begin position="3"/>
        <end position="282"/>
    </location>
</feature>
<proteinExistence type="inferred from homology"/>
<evidence type="ECO:0000256" key="6">
    <source>
        <dbReference type="ARBA" id="ARBA00038266"/>
    </source>
</evidence>
<organism evidence="11 12">
    <name type="scientific">Aulographum hederae CBS 113979</name>
    <dbReference type="NCBI Taxonomy" id="1176131"/>
    <lineage>
        <taxon>Eukaryota</taxon>
        <taxon>Fungi</taxon>
        <taxon>Dikarya</taxon>
        <taxon>Ascomycota</taxon>
        <taxon>Pezizomycotina</taxon>
        <taxon>Dothideomycetes</taxon>
        <taxon>Pleosporomycetidae</taxon>
        <taxon>Aulographales</taxon>
        <taxon>Aulographaceae</taxon>
    </lineage>
</organism>
<evidence type="ECO:0000259" key="10">
    <source>
        <dbReference type="Pfam" id="PF23726"/>
    </source>
</evidence>
<dbReference type="InterPro" id="IPR015943">
    <property type="entry name" value="WD40/YVTN_repeat-like_dom_sf"/>
</dbReference>
<dbReference type="OrthoDB" id="436637at2759"/>
<keyword evidence="5" id="KW-0539">Nucleus</keyword>
<comment type="similarity">
    <text evidence="6">Belongs to the RSE1 family.</text>
</comment>
<keyword evidence="4" id="KW-0508">mRNA splicing</keyword>
<dbReference type="AlphaFoldDB" id="A0A6G1H019"/>
<evidence type="ECO:0000313" key="12">
    <source>
        <dbReference type="Proteomes" id="UP000800041"/>
    </source>
</evidence>
<dbReference type="InterPro" id="IPR004871">
    <property type="entry name" value="RSE1/DDB1/CPSF1_C"/>
</dbReference>
<dbReference type="InterPro" id="IPR058543">
    <property type="entry name" value="Beta-prop_RSE1/DDB1/CPSF1_2nd"/>
</dbReference>
<keyword evidence="2" id="KW-0507">mRNA processing</keyword>
<dbReference type="EMBL" id="ML977157">
    <property type="protein sequence ID" value="KAF1986318.1"/>
    <property type="molecule type" value="Genomic_DNA"/>
</dbReference>
<evidence type="ECO:0000313" key="11">
    <source>
        <dbReference type="EMBL" id="KAF1986318.1"/>
    </source>
</evidence>
<dbReference type="Gene3D" id="1.10.150.910">
    <property type="match status" value="1"/>
</dbReference>
<accession>A0A6G1H019</accession>
<protein>
    <submittedName>
        <fullName evidence="11">Putative nuclear mRNA splicing factor</fullName>
    </submittedName>
</protein>
<dbReference type="Pfam" id="PF03178">
    <property type="entry name" value="CPSF_A"/>
    <property type="match status" value="1"/>
</dbReference>
<comment type="subcellular location">
    <subcellularLocation>
        <location evidence="1">Nucleus</location>
    </subcellularLocation>
</comment>
<dbReference type="Pfam" id="PF10433">
    <property type="entry name" value="Beta-prop_RSE1_1st"/>
    <property type="match status" value="1"/>
</dbReference>
<dbReference type="GO" id="GO:0008380">
    <property type="term" value="P:RNA splicing"/>
    <property type="evidence" value="ECO:0007669"/>
    <property type="project" value="UniProtKB-KW"/>
</dbReference>
<keyword evidence="3" id="KW-0747">Spliceosome</keyword>
<feature type="compositionally biased region" description="Basic and acidic residues" evidence="7">
    <location>
        <begin position="757"/>
        <end position="769"/>
    </location>
</feature>
<dbReference type="GO" id="GO:0003676">
    <property type="term" value="F:nucleic acid binding"/>
    <property type="evidence" value="ECO:0007669"/>
    <property type="project" value="InterPro"/>
</dbReference>
<dbReference type="PANTHER" id="PTHR10644">
    <property type="entry name" value="DNA REPAIR/RNA PROCESSING CPSF FAMILY"/>
    <property type="match status" value="1"/>
</dbReference>
<evidence type="ECO:0000256" key="3">
    <source>
        <dbReference type="ARBA" id="ARBA00022728"/>
    </source>
</evidence>
<dbReference type="InterPro" id="IPR018846">
    <property type="entry name" value="Beta-prop_RSE1/DDB1/CPSF1_1st"/>
</dbReference>
<sequence length="1178" mass="129501">MPDQNVFSQLHLETFGKSGIRRVMPGEFIATDAKGRAVMIASVEKNKLVYVLSRDSDAKVTISSPLEAHKPMTLVHSLVGLDVGYDNPMFAALETDYSEAKMSTDGQVVGAEKALVYYQLDLGLNHVVRKATEVVDPTANLLFIVPGGKDGPSGVLVCALESITYVQFDQPTCRVPIPRRKGPTENPERRRMVTAGVMHRMRGAFFFLLQTEDGDLFKVTIEMARTSAGLLTRDVACLTIKYFDTIPVSSSLCILRSGFLFLGAESGDHAIYQFERLGERDNELQFNSDDFSDNLAVPCDPVFFFPRPALNLKLAHSLDSMHPLFDCNVTNLTDGDAPQIYTLSGSGARSSFRTLKHGMPVGQTVESQVPGQPVAVWTTKTSADSEYDTYMILSFQDSTLILSIGEQVEEVVDSGFLTHVPTLAVQLIGTDLVVQVHSRGLRSMMGDVKTENDTVMQGEVLEWATPQHRSIVAAATNERQVVIALNSGELVYFEFDEATGTLSEYSGDRPQMDGTVTALSMGSVPEGRKRSSFLAVGCDDATVRILSLDLESILVDRSIQALTAAPSSLAIIPMVDSSSGGVALYVHIGLDSGVHLRTVIDQVTGDLDDTRSRFLGPKPVRLCPITVGEQECILALSSRPWIGYAHPETKSFTLTPLDCPPIECVTMFRSEELPEGIVAVSPDQILRLSYIEDLSTNIQQDSIPLLHTGREIVQHPTAPIFFAICSDPNTLGPESRKQLLDEAKKSHDATNGNRVETNGDHEMNGDRRVNGRKGTKGSKSADPDSEMSDDADTKDVEEDSEMDEDGDRGTQVLPPDVFGHPKANKHWASQICVIDPLDQKKVIHTVDLDNNEAAVSVAIIPLAEQDDEAFLMVGTSKDTDVCGYMHLYRINDDMSLEFIHKTRVAAPPRAIRAFHGRALVGIGPDLFIYDAGMKQMLRKAQALNAVPHEIMGITTQGSRVVCADRQESVSYVIYDHDEGRLVPFADDSLPRWCTTTPAMLDYETVTGGDRFGNMWAVRCPTTASDEADEEGGAAHMIYGKKYLHGAKHRLDCVMHFHVNDIPMAVHKTSLVAGGREVILWAGLEGTIGLLIPFAGREEVDFFQDVENRMRKEAPSLTGRDHLAYRGYYVPVKGVIDGDLCERFARLDRGAKERVSAGMDRSVRDMEKRISEMRTRVAF</sequence>
<evidence type="ECO:0000259" key="8">
    <source>
        <dbReference type="Pfam" id="PF03178"/>
    </source>
</evidence>
<dbReference type="FunFam" id="2.130.10.10:FF:001143">
    <property type="entry name" value="Pre-mRNA-splicing factor rse-1, putative"/>
    <property type="match status" value="1"/>
</dbReference>
<evidence type="ECO:0000256" key="5">
    <source>
        <dbReference type="ARBA" id="ARBA00023242"/>
    </source>
</evidence>
<evidence type="ECO:0000256" key="4">
    <source>
        <dbReference type="ARBA" id="ARBA00023187"/>
    </source>
</evidence>
<feature type="domain" description="RSE1/DDB1/CPSF1 second beta-propeller" evidence="10">
    <location>
        <begin position="365"/>
        <end position="688"/>
    </location>
</feature>
<evidence type="ECO:0000256" key="7">
    <source>
        <dbReference type="SAM" id="MobiDB-lite"/>
    </source>
</evidence>
<gene>
    <name evidence="11" type="ORF">K402DRAFT_393804</name>
</gene>
<evidence type="ECO:0000256" key="1">
    <source>
        <dbReference type="ARBA" id="ARBA00004123"/>
    </source>
</evidence>
<feature type="region of interest" description="Disordered" evidence="7">
    <location>
        <begin position="742"/>
        <end position="820"/>
    </location>
</feature>
<dbReference type="Proteomes" id="UP000800041">
    <property type="component" value="Unassembled WGS sequence"/>
</dbReference>
<dbReference type="FunFam" id="2.130.10.10:FF:000031">
    <property type="entry name" value="Splicing factor 3b subunit 3"/>
    <property type="match status" value="1"/>
</dbReference>
<dbReference type="InterPro" id="IPR050358">
    <property type="entry name" value="RSE1/DDB1/CFT1"/>
</dbReference>
<dbReference type="Pfam" id="PF23726">
    <property type="entry name" value="Beta-prop_RSE1_2nd"/>
    <property type="match status" value="1"/>
</dbReference>
<name>A0A6G1H019_9PEZI</name>
<evidence type="ECO:0000259" key="9">
    <source>
        <dbReference type="Pfam" id="PF10433"/>
    </source>
</evidence>
<dbReference type="Gene3D" id="2.130.10.10">
    <property type="entry name" value="YVTN repeat-like/Quinoprotein amine dehydrogenase"/>
    <property type="match status" value="3"/>
</dbReference>
<dbReference type="GO" id="GO:0005681">
    <property type="term" value="C:spliceosomal complex"/>
    <property type="evidence" value="ECO:0007669"/>
    <property type="project" value="UniProtKB-KW"/>
</dbReference>
<evidence type="ECO:0000256" key="2">
    <source>
        <dbReference type="ARBA" id="ARBA00022664"/>
    </source>
</evidence>
<dbReference type="GO" id="GO:0006397">
    <property type="term" value="P:mRNA processing"/>
    <property type="evidence" value="ECO:0007669"/>
    <property type="project" value="UniProtKB-KW"/>
</dbReference>
<reference evidence="11" key="1">
    <citation type="journal article" date="2020" name="Stud. Mycol.">
        <title>101 Dothideomycetes genomes: a test case for predicting lifestyles and emergence of pathogens.</title>
        <authorList>
            <person name="Haridas S."/>
            <person name="Albert R."/>
            <person name="Binder M."/>
            <person name="Bloem J."/>
            <person name="Labutti K."/>
            <person name="Salamov A."/>
            <person name="Andreopoulos B."/>
            <person name="Baker S."/>
            <person name="Barry K."/>
            <person name="Bills G."/>
            <person name="Bluhm B."/>
            <person name="Cannon C."/>
            <person name="Castanera R."/>
            <person name="Culley D."/>
            <person name="Daum C."/>
            <person name="Ezra D."/>
            <person name="Gonzalez J."/>
            <person name="Henrissat B."/>
            <person name="Kuo A."/>
            <person name="Liang C."/>
            <person name="Lipzen A."/>
            <person name="Lutzoni F."/>
            <person name="Magnuson J."/>
            <person name="Mondo S."/>
            <person name="Nolan M."/>
            <person name="Ohm R."/>
            <person name="Pangilinan J."/>
            <person name="Park H.-J."/>
            <person name="Ramirez L."/>
            <person name="Alfaro M."/>
            <person name="Sun H."/>
            <person name="Tritt A."/>
            <person name="Yoshinaga Y."/>
            <person name="Zwiers L.-H."/>
            <person name="Turgeon B."/>
            <person name="Goodwin S."/>
            <person name="Spatafora J."/>
            <person name="Crous P."/>
            <person name="Grigoriev I."/>
        </authorList>
    </citation>
    <scope>NUCLEOTIDE SEQUENCE</scope>
    <source>
        <strain evidence="11">CBS 113979</strain>
    </source>
</reference>
<keyword evidence="12" id="KW-1185">Reference proteome</keyword>
<feature type="compositionally biased region" description="Acidic residues" evidence="7">
    <location>
        <begin position="783"/>
        <end position="806"/>
    </location>
</feature>
<feature type="domain" description="RSE1/DDB1/CPSF1 C-terminal" evidence="8">
    <location>
        <begin position="828"/>
        <end position="1144"/>
    </location>
</feature>